<sequence length="424" mass="47969">HKRSNSCLSIIKMLKIRVNSNKISWRTPPRPPVDMTSHLATEATNLCNPANNLGILLCKLEKLICATKTPPLYRTCFLVHPTHVSSISQSSQRRRPETSITSIRETENGPSSLSETSYYDSDESVRSSRSGDDYTDEEDSNQADMYDLLELKGEGRYGKVLKCRNNETGEIVAVKAIKICEKTDYVIAREVFMLDKVSALDPDVDNVIRFNKYFKSADGHHCMEFELLDLSVEDLMKKRRAPFSLNEIRPMAKDLLISLKGLRNVGVIHTDLKPDNVMFVDQQNKPFKVKLIDFGVATLTERAKVGKIMQPLGYRAPEVTLGLRLTEAVDMWSLGVTPIMEWNPLQVFKDLEDVILNCHQGNSELDIEDKRVFVDLLQKMFHVDPDKRITPAEALSHPFITMTSRTETSSTTTQAIEETSENAN</sequence>
<dbReference type="GO" id="GO:0046332">
    <property type="term" value="F:SMAD binding"/>
    <property type="evidence" value="ECO:0007669"/>
    <property type="project" value="TreeGrafter"/>
</dbReference>
<feature type="compositionally biased region" description="Basic and acidic residues" evidence="6">
    <location>
        <begin position="123"/>
        <end position="132"/>
    </location>
</feature>
<dbReference type="PANTHER" id="PTHR24058:SF53">
    <property type="entry name" value="HOMEODOMAIN-INTERACTING PROTEIN KINASE 2"/>
    <property type="match status" value="1"/>
</dbReference>
<feature type="domain" description="Protein kinase" evidence="7">
    <location>
        <begin position="146"/>
        <end position="400"/>
    </location>
</feature>
<feature type="region of interest" description="Disordered" evidence="6">
    <location>
        <begin position="405"/>
        <end position="424"/>
    </location>
</feature>
<feature type="compositionally biased region" description="Low complexity" evidence="6">
    <location>
        <begin position="405"/>
        <end position="417"/>
    </location>
</feature>
<dbReference type="InterPro" id="IPR050494">
    <property type="entry name" value="Ser_Thr_dual-spec_kinase"/>
</dbReference>
<keyword evidence="5" id="KW-0067">ATP-binding</keyword>
<dbReference type="GO" id="GO:0007224">
    <property type="term" value="P:smoothened signaling pathway"/>
    <property type="evidence" value="ECO:0007669"/>
    <property type="project" value="TreeGrafter"/>
</dbReference>
<dbReference type="GO" id="GO:0042771">
    <property type="term" value="P:intrinsic apoptotic signaling pathway in response to DNA damage by p53 class mediator"/>
    <property type="evidence" value="ECO:0007669"/>
    <property type="project" value="TreeGrafter"/>
</dbReference>
<evidence type="ECO:0000256" key="2">
    <source>
        <dbReference type="ARBA" id="ARBA00022679"/>
    </source>
</evidence>
<dbReference type="AlphaFoldDB" id="A0A8C6UWC0"/>
<protein>
    <recommendedName>
        <fullName evidence="7">Protein kinase domain-containing protein</fullName>
    </recommendedName>
</protein>
<reference evidence="8" key="2">
    <citation type="submission" date="2025-09" db="UniProtKB">
        <authorList>
            <consortium name="Ensembl"/>
        </authorList>
    </citation>
    <scope>IDENTIFICATION</scope>
</reference>
<dbReference type="GO" id="GO:0005737">
    <property type="term" value="C:cytoplasm"/>
    <property type="evidence" value="ECO:0007669"/>
    <property type="project" value="TreeGrafter"/>
</dbReference>
<dbReference type="Ensembl" id="ENSNMLT00000044857.1">
    <property type="protein sequence ID" value="ENSNMLP00000040321.1"/>
    <property type="gene ID" value="ENSNMLG00000024762.1"/>
</dbReference>
<evidence type="ECO:0000256" key="3">
    <source>
        <dbReference type="ARBA" id="ARBA00022741"/>
    </source>
</evidence>
<feature type="compositionally biased region" description="Polar residues" evidence="6">
    <location>
        <begin position="98"/>
        <end position="119"/>
    </location>
</feature>
<dbReference type="Proteomes" id="UP000694523">
    <property type="component" value="Unplaced"/>
</dbReference>
<dbReference type="GO" id="GO:0003713">
    <property type="term" value="F:transcription coactivator activity"/>
    <property type="evidence" value="ECO:0007669"/>
    <property type="project" value="TreeGrafter"/>
</dbReference>
<dbReference type="PROSITE" id="PS50011">
    <property type="entry name" value="PROTEIN_KINASE_DOM"/>
    <property type="match status" value="1"/>
</dbReference>
<proteinExistence type="predicted"/>
<evidence type="ECO:0000313" key="9">
    <source>
        <dbReference type="Proteomes" id="UP000694523"/>
    </source>
</evidence>
<dbReference type="GO" id="GO:0016605">
    <property type="term" value="C:PML body"/>
    <property type="evidence" value="ECO:0007669"/>
    <property type="project" value="TreeGrafter"/>
</dbReference>
<dbReference type="InterPro" id="IPR008271">
    <property type="entry name" value="Ser/Thr_kinase_AS"/>
</dbReference>
<dbReference type="InterPro" id="IPR011009">
    <property type="entry name" value="Kinase-like_dom_sf"/>
</dbReference>
<evidence type="ECO:0000256" key="1">
    <source>
        <dbReference type="ARBA" id="ARBA00022527"/>
    </source>
</evidence>
<evidence type="ECO:0000256" key="4">
    <source>
        <dbReference type="ARBA" id="ARBA00022777"/>
    </source>
</evidence>
<dbReference type="Gene3D" id="3.30.200.20">
    <property type="entry name" value="Phosphorylase Kinase, domain 1"/>
    <property type="match status" value="1"/>
</dbReference>
<dbReference type="Gene3D" id="1.10.510.10">
    <property type="entry name" value="Transferase(Phosphotransferase) domain 1"/>
    <property type="match status" value="1"/>
</dbReference>
<keyword evidence="9" id="KW-1185">Reference proteome</keyword>
<dbReference type="Pfam" id="PF00069">
    <property type="entry name" value="Pkinase"/>
    <property type="match status" value="1"/>
</dbReference>
<evidence type="ECO:0000256" key="5">
    <source>
        <dbReference type="ARBA" id="ARBA00022840"/>
    </source>
</evidence>
<dbReference type="PANTHER" id="PTHR24058">
    <property type="entry name" value="DUAL SPECIFICITY PROTEIN KINASE"/>
    <property type="match status" value="1"/>
</dbReference>
<dbReference type="PROSITE" id="PS00108">
    <property type="entry name" value="PROTEIN_KINASE_ST"/>
    <property type="match status" value="1"/>
</dbReference>
<reference evidence="8" key="1">
    <citation type="submission" date="2025-08" db="UniProtKB">
        <authorList>
            <consortium name="Ensembl"/>
        </authorList>
    </citation>
    <scope>IDENTIFICATION</scope>
</reference>
<evidence type="ECO:0000313" key="8">
    <source>
        <dbReference type="Ensembl" id="ENSNMLP00000040321.1"/>
    </source>
</evidence>
<dbReference type="InterPro" id="IPR000719">
    <property type="entry name" value="Prot_kinase_dom"/>
</dbReference>
<accession>A0A8C6UWC0</accession>
<dbReference type="SUPFAM" id="SSF56112">
    <property type="entry name" value="Protein kinase-like (PK-like)"/>
    <property type="match status" value="1"/>
</dbReference>
<evidence type="ECO:0000259" key="7">
    <source>
        <dbReference type="PROSITE" id="PS50011"/>
    </source>
</evidence>
<dbReference type="GO" id="GO:0004674">
    <property type="term" value="F:protein serine/threonine kinase activity"/>
    <property type="evidence" value="ECO:0007669"/>
    <property type="project" value="UniProtKB-KW"/>
</dbReference>
<dbReference type="GO" id="GO:0045944">
    <property type="term" value="P:positive regulation of transcription by RNA polymerase II"/>
    <property type="evidence" value="ECO:0007669"/>
    <property type="project" value="TreeGrafter"/>
</dbReference>
<dbReference type="GO" id="GO:0005524">
    <property type="term" value="F:ATP binding"/>
    <property type="evidence" value="ECO:0007669"/>
    <property type="project" value="UniProtKB-KW"/>
</dbReference>
<keyword evidence="2" id="KW-0808">Transferase</keyword>
<name>A0A8C6UWC0_9GOBI</name>
<dbReference type="SMART" id="SM00220">
    <property type="entry name" value="S_TKc"/>
    <property type="match status" value="1"/>
</dbReference>
<evidence type="ECO:0000256" key="6">
    <source>
        <dbReference type="SAM" id="MobiDB-lite"/>
    </source>
</evidence>
<feature type="region of interest" description="Disordered" evidence="6">
    <location>
        <begin position="87"/>
        <end position="139"/>
    </location>
</feature>
<keyword evidence="1" id="KW-0723">Serine/threonine-protein kinase</keyword>
<dbReference type="GO" id="GO:0003714">
    <property type="term" value="F:transcription corepressor activity"/>
    <property type="evidence" value="ECO:0007669"/>
    <property type="project" value="TreeGrafter"/>
</dbReference>
<keyword evidence="3" id="KW-0547">Nucleotide-binding</keyword>
<keyword evidence="4" id="KW-0418">Kinase</keyword>
<organism evidence="8 9">
    <name type="scientific">Neogobius melanostomus</name>
    <name type="common">round goby</name>
    <dbReference type="NCBI Taxonomy" id="47308"/>
    <lineage>
        <taxon>Eukaryota</taxon>
        <taxon>Metazoa</taxon>
        <taxon>Chordata</taxon>
        <taxon>Craniata</taxon>
        <taxon>Vertebrata</taxon>
        <taxon>Euteleostomi</taxon>
        <taxon>Actinopterygii</taxon>
        <taxon>Neopterygii</taxon>
        <taxon>Teleostei</taxon>
        <taxon>Neoteleostei</taxon>
        <taxon>Acanthomorphata</taxon>
        <taxon>Gobiaria</taxon>
        <taxon>Gobiiformes</taxon>
        <taxon>Gobioidei</taxon>
        <taxon>Gobiidae</taxon>
        <taxon>Benthophilinae</taxon>
        <taxon>Neogobiini</taxon>
        <taxon>Neogobius</taxon>
    </lineage>
</organism>
<dbReference type="GO" id="GO:0004713">
    <property type="term" value="F:protein tyrosine kinase activity"/>
    <property type="evidence" value="ECO:0007669"/>
    <property type="project" value="TreeGrafter"/>
</dbReference>